<organism evidence="2 3">
    <name type="scientific">Drosophila suzukii</name>
    <name type="common">Spotted-wing drosophila fruit fly</name>
    <dbReference type="NCBI Taxonomy" id="28584"/>
    <lineage>
        <taxon>Eukaryota</taxon>
        <taxon>Metazoa</taxon>
        <taxon>Ecdysozoa</taxon>
        <taxon>Arthropoda</taxon>
        <taxon>Hexapoda</taxon>
        <taxon>Insecta</taxon>
        <taxon>Pterygota</taxon>
        <taxon>Neoptera</taxon>
        <taxon>Endopterygota</taxon>
        <taxon>Diptera</taxon>
        <taxon>Brachycera</taxon>
        <taxon>Muscomorpha</taxon>
        <taxon>Ephydroidea</taxon>
        <taxon>Drosophilidae</taxon>
        <taxon>Drosophila</taxon>
        <taxon>Sophophora</taxon>
    </lineage>
</organism>
<dbReference type="RefSeq" id="XP_036674819.3">
    <property type="nucleotide sequence ID" value="XM_036818924.3"/>
</dbReference>
<protein>
    <submittedName>
        <fullName evidence="3">Uncharacterized protein</fullName>
    </submittedName>
</protein>
<evidence type="ECO:0000313" key="2">
    <source>
        <dbReference type="Proteomes" id="UP001652628"/>
    </source>
</evidence>
<dbReference type="AlphaFoldDB" id="A0AB40AAM4"/>
<reference evidence="3" key="1">
    <citation type="submission" date="2025-08" db="UniProtKB">
        <authorList>
            <consortium name="RefSeq"/>
        </authorList>
    </citation>
    <scope>IDENTIFICATION</scope>
</reference>
<feature type="compositionally biased region" description="Pro residues" evidence="1">
    <location>
        <begin position="324"/>
        <end position="360"/>
    </location>
</feature>
<feature type="compositionally biased region" description="Basic and acidic residues" evidence="1">
    <location>
        <begin position="21"/>
        <end position="34"/>
    </location>
</feature>
<feature type="compositionally biased region" description="Polar residues" evidence="1">
    <location>
        <begin position="1"/>
        <end position="10"/>
    </location>
</feature>
<dbReference type="GeneID" id="108011247"/>
<gene>
    <name evidence="3" type="primary">LOC108011247</name>
</gene>
<name>A0AB40AAM4_DROSZ</name>
<sequence length="387" mass="43082">MGNTPTTSQVGHRPSQDYDEERVFHGSHRNPERSRSRHCFLIRSQRPPNRALDPGTQCCCPPPTTTSSCCCSSPPSPTPTPTPTPTPPPAATPACKPRQRCCCASPPEPVRARACCTAGNKPQRCFNNCPGNGNGGQGARRIKACHPDAYPMPELLRTKPISLHPLGARCNCDDRKIDTRRTVAIAPEEPVPVEPEPQAEIPYSDSVRSFQPAARAINEVSQDPHDPYYPYPPRNDARLQEVDALGTFDLNRFDRDATHRGPGRRRNVSIRTCVDYDYEPEYSPRERTHPPSKVHSGYPPPRGSTRYHHAQGPSRYPHPQGPSRYPPPRSRPPPGYEPPPPEYAPPPPTYAPRTRSPPPSGQRQYAPRAHPGSYENAEIEYVKCPYR</sequence>
<evidence type="ECO:0000313" key="3">
    <source>
        <dbReference type="RefSeq" id="XP_036674819.3"/>
    </source>
</evidence>
<evidence type="ECO:0000256" key="1">
    <source>
        <dbReference type="SAM" id="MobiDB-lite"/>
    </source>
</evidence>
<dbReference type="Proteomes" id="UP001652628">
    <property type="component" value="Chromosome 3"/>
</dbReference>
<feature type="region of interest" description="Disordered" evidence="1">
    <location>
        <begin position="281"/>
        <end position="387"/>
    </location>
</feature>
<accession>A0AB40AAM4</accession>
<feature type="region of interest" description="Disordered" evidence="1">
    <location>
        <begin position="1"/>
        <end position="38"/>
    </location>
</feature>
<keyword evidence="2" id="KW-1185">Reference proteome</keyword>
<proteinExistence type="predicted"/>